<evidence type="ECO:0000256" key="1">
    <source>
        <dbReference type="SAM" id="MobiDB-lite"/>
    </source>
</evidence>
<dbReference type="AlphaFoldDB" id="A0A2G9R673"/>
<organism evidence="3 4">
    <name type="scientific">Aquarana catesbeiana</name>
    <name type="common">American bullfrog</name>
    <name type="synonym">Rana catesbeiana</name>
    <dbReference type="NCBI Taxonomy" id="8400"/>
    <lineage>
        <taxon>Eukaryota</taxon>
        <taxon>Metazoa</taxon>
        <taxon>Chordata</taxon>
        <taxon>Craniata</taxon>
        <taxon>Vertebrata</taxon>
        <taxon>Euteleostomi</taxon>
        <taxon>Amphibia</taxon>
        <taxon>Batrachia</taxon>
        <taxon>Anura</taxon>
        <taxon>Neobatrachia</taxon>
        <taxon>Ranoidea</taxon>
        <taxon>Ranidae</taxon>
        <taxon>Aquarana</taxon>
    </lineage>
</organism>
<dbReference type="EMBL" id="KV971143">
    <property type="protein sequence ID" value="PIO22753.1"/>
    <property type="molecule type" value="Genomic_DNA"/>
</dbReference>
<protein>
    <submittedName>
        <fullName evidence="3">Uncharacterized protein</fullName>
    </submittedName>
</protein>
<sequence length="197" mass="21147">MADPVVEGSHNGFAKESGRWVWALLLWRPLVLGLSSWGLAVLVLGPSSWGLPLLELLVAAWCSDRRLFGRTTSSSDSDPDVLPSGGSYSESEPESELSGESSPLLSSVRLSIWYASSGVYLFLDIVADWLYVLWWQVMRWRVLWWQVMRYSGGEVAGTLVASTLVAGDEVAGTLVAGDEVAGTLVAGDEVAGTLVAG</sequence>
<reference evidence="4" key="1">
    <citation type="journal article" date="2017" name="Nat. Commun.">
        <title>The North American bullfrog draft genome provides insight into hormonal regulation of long noncoding RNA.</title>
        <authorList>
            <person name="Hammond S.A."/>
            <person name="Warren R.L."/>
            <person name="Vandervalk B.P."/>
            <person name="Kucuk E."/>
            <person name="Khan H."/>
            <person name="Gibb E.A."/>
            <person name="Pandoh P."/>
            <person name="Kirk H."/>
            <person name="Zhao Y."/>
            <person name="Jones M."/>
            <person name="Mungall A.J."/>
            <person name="Coope R."/>
            <person name="Pleasance S."/>
            <person name="Moore R.A."/>
            <person name="Holt R.A."/>
            <person name="Round J.M."/>
            <person name="Ohora S."/>
            <person name="Walle B.V."/>
            <person name="Veldhoen N."/>
            <person name="Helbing C.C."/>
            <person name="Birol I."/>
        </authorList>
    </citation>
    <scope>NUCLEOTIDE SEQUENCE [LARGE SCALE GENOMIC DNA]</scope>
</reference>
<name>A0A2G9R673_AQUCT</name>
<dbReference type="Proteomes" id="UP000228934">
    <property type="component" value="Unassembled WGS sequence"/>
</dbReference>
<keyword evidence="2" id="KW-0812">Transmembrane</keyword>
<feature type="compositionally biased region" description="Low complexity" evidence="1">
    <location>
        <begin position="73"/>
        <end position="90"/>
    </location>
</feature>
<feature type="transmembrane region" description="Helical" evidence="2">
    <location>
        <begin position="112"/>
        <end position="134"/>
    </location>
</feature>
<proteinExistence type="predicted"/>
<evidence type="ECO:0000313" key="4">
    <source>
        <dbReference type="Proteomes" id="UP000228934"/>
    </source>
</evidence>
<keyword evidence="4" id="KW-1185">Reference proteome</keyword>
<evidence type="ECO:0000313" key="3">
    <source>
        <dbReference type="EMBL" id="PIO22753.1"/>
    </source>
</evidence>
<keyword evidence="2" id="KW-1133">Transmembrane helix</keyword>
<feature type="transmembrane region" description="Helical" evidence="2">
    <location>
        <begin position="20"/>
        <end position="44"/>
    </location>
</feature>
<feature type="region of interest" description="Disordered" evidence="1">
    <location>
        <begin position="71"/>
        <end position="101"/>
    </location>
</feature>
<keyword evidence="2" id="KW-0472">Membrane</keyword>
<accession>A0A2G9R673</accession>
<gene>
    <name evidence="3" type="ORF">AB205_0195960</name>
</gene>
<evidence type="ECO:0000256" key="2">
    <source>
        <dbReference type="SAM" id="Phobius"/>
    </source>
</evidence>
<feature type="non-terminal residue" evidence="3">
    <location>
        <position position="197"/>
    </location>
</feature>